<gene>
    <name evidence="2" type="ORF">IFR04_002796</name>
</gene>
<name>A0A8H8BU15_9HELO</name>
<feature type="compositionally biased region" description="Basic and acidic residues" evidence="1">
    <location>
        <begin position="1"/>
        <end position="18"/>
    </location>
</feature>
<dbReference type="OrthoDB" id="10600103at2759"/>
<feature type="region of interest" description="Disordered" evidence="1">
    <location>
        <begin position="1"/>
        <end position="48"/>
    </location>
</feature>
<evidence type="ECO:0000313" key="2">
    <source>
        <dbReference type="EMBL" id="KAG4424100.1"/>
    </source>
</evidence>
<organism evidence="2 3">
    <name type="scientific">Cadophora malorum</name>
    <dbReference type="NCBI Taxonomy" id="108018"/>
    <lineage>
        <taxon>Eukaryota</taxon>
        <taxon>Fungi</taxon>
        <taxon>Dikarya</taxon>
        <taxon>Ascomycota</taxon>
        <taxon>Pezizomycotina</taxon>
        <taxon>Leotiomycetes</taxon>
        <taxon>Helotiales</taxon>
        <taxon>Ploettnerulaceae</taxon>
        <taxon>Cadophora</taxon>
    </lineage>
</organism>
<reference evidence="2" key="1">
    <citation type="submission" date="2021-02" db="EMBL/GenBank/DDBJ databases">
        <title>Genome sequence Cadophora malorum strain M34.</title>
        <authorList>
            <person name="Stefanovic E."/>
            <person name="Vu D."/>
            <person name="Scully C."/>
            <person name="Dijksterhuis J."/>
            <person name="Roader J."/>
            <person name="Houbraken J."/>
        </authorList>
    </citation>
    <scope>NUCLEOTIDE SEQUENCE</scope>
    <source>
        <strain evidence="2">M34</strain>
    </source>
</reference>
<dbReference type="AlphaFoldDB" id="A0A8H8BU15"/>
<sequence length="214" mass="22977">MSPASRDNDGLKTTRDASDVAAKASPPKSTRPLQSLKDNPRQTWSSGVAMHVVDGGDKAESPAEQQDISSPRITMSTFRSLADQSSSCPKSQANANPLLNISSRNVDDMLDQCVPSNDTSSYQTLDYESTYSNAFSTEASSIYYSYPSEVIINVDLDTLGIGSWVDDASLMNSARNVPPPQRSTTSYAHTLSIGPAVFIPFVMRGHGDGQSMGN</sequence>
<proteinExistence type="predicted"/>
<dbReference type="EMBL" id="JAFJYH010000025">
    <property type="protein sequence ID" value="KAG4424100.1"/>
    <property type="molecule type" value="Genomic_DNA"/>
</dbReference>
<protein>
    <submittedName>
        <fullName evidence="2">Uncharacterized protein</fullName>
    </submittedName>
</protein>
<evidence type="ECO:0000256" key="1">
    <source>
        <dbReference type="SAM" id="MobiDB-lite"/>
    </source>
</evidence>
<keyword evidence="3" id="KW-1185">Reference proteome</keyword>
<dbReference type="Proteomes" id="UP000664132">
    <property type="component" value="Unassembled WGS sequence"/>
</dbReference>
<comment type="caution">
    <text evidence="2">The sequence shown here is derived from an EMBL/GenBank/DDBJ whole genome shotgun (WGS) entry which is preliminary data.</text>
</comment>
<evidence type="ECO:0000313" key="3">
    <source>
        <dbReference type="Proteomes" id="UP000664132"/>
    </source>
</evidence>
<feature type="compositionally biased region" description="Polar residues" evidence="1">
    <location>
        <begin position="27"/>
        <end position="46"/>
    </location>
</feature>
<accession>A0A8H8BU15</accession>